<comment type="caution">
    <text evidence="1">The sequence shown here is derived from an EMBL/GenBank/DDBJ whole genome shotgun (WGS) entry which is preliminary data.</text>
</comment>
<dbReference type="EMBL" id="CM056742">
    <property type="protein sequence ID" value="KAJ8679027.1"/>
    <property type="molecule type" value="Genomic_DNA"/>
</dbReference>
<organism evidence="1 2">
    <name type="scientific">Eretmocerus hayati</name>
    <dbReference type="NCBI Taxonomy" id="131215"/>
    <lineage>
        <taxon>Eukaryota</taxon>
        <taxon>Metazoa</taxon>
        <taxon>Ecdysozoa</taxon>
        <taxon>Arthropoda</taxon>
        <taxon>Hexapoda</taxon>
        <taxon>Insecta</taxon>
        <taxon>Pterygota</taxon>
        <taxon>Neoptera</taxon>
        <taxon>Endopterygota</taxon>
        <taxon>Hymenoptera</taxon>
        <taxon>Apocrita</taxon>
        <taxon>Proctotrupomorpha</taxon>
        <taxon>Chalcidoidea</taxon>
        <taxon>Aphelinidae</taxon>
        <taxon>Aphelininae</taxon>
        <taxon>Eretmocerus</taxon>
    </lineage>
</organism>
<name>A0ACC2P6T8_9HYME</name>
<proteinExistence type="predicted"/>
<accession>A0ACC2P6T8</accession>
<protein>
    <submittedName>
        <fullName evidence="1">Uncharacterized protein</fullName>
    </submittedName>
</protein>
<evidence type="ECO:0000313" key="1">
    <source>
        <dbReference type="EMBL" id="KAJ8679027.1"/>
    </source>
</evidence>
<reference evidence="1" key="1">
    <citation type="submission" date="2023-04" db="EMBL/GenBank/DDBJ databases">
        <title>A chromosome-level genome assembly of the parasitoid wasp Eretmocerus hayati.</title>
        <authorList>
            <person name="Zhong Y."/>
            <person name="Liu S."/>
            <person name="Liu Y."/>
        </authorList>
    </citation>
    <scope>NUCLEOTIDE SEQUENCE</scope>
    <source>
        <strain evidence="1">ZJU_SS_LIU_2023</strain>
    </source>
</reference>
<dbReference type="Proteomes" id="UP001239111">
    <property type="component" value="Chromosome 2"/>
</dbReference>
<keyword evidence="2" id="KW-1185">Reference proteome</keyword>
<evidence type="ECO:0000313" key="2">
    <source>
        <dbReference type="Proteomes" id="UP001239111"/>
    </source>
</evidence>
<sequence length="684" mass="77995">MAEGSNAQIIAVPDDVCRKAGTAATWVGPNKLALFGYKHVDTKSKDAPSSFAPCEAKVHFLRPEVILFSPALRKLVNESNGVFLSIQKLKCSPTASDCRPEMLKYSKQYRSILRACVEELQDLADKCSEDKRILYENFQTIFYNVECVWHLTEILYVDMIPGEVVLPQLLEWVRFHFPSREIMAMKILAKKKLGTELENHSEYWEAVMGCALHGKLDIVRALLALHSKAEHAAFMAAENSLRNMPIYNVYGGYSIKEFTIRWKQWQMSLSQSIDSKTFVIDRELESLMKLVVGQEFWESSKYTEAWYELLAAKLFYSVPCCKQSELARHANSIAVKWQSSKQTNQSALDNIILALMESDLHQVIKEIQYMNDNGWFAAHLTDLLFHCGRLNIMDKQQVNVTNLLYESLILNYGSTLMSHHSLWQCGASYLEKCPMEGTQRLQMLLPTIPLGSESRVNKIIDIAKQNNLHEIVSSICKIQGLKCIQQGRLGNALAWALKTQDIVFASHIADRFLKHYVEHAEIQCKDLLENLGSCMLTCDRLTFLGKYCEFHQMYAIGEFKEAGRLLVALVISNLTPTYFWSVLFTDSIPLLETDDLVFSTNDTYELLRAVEHYGDDPKFKDKKKVFRWAAARNLARAIIIENSTESWLKVTFEYGGFVNIVEESLGNLVLICQCVVAKEPFKSP</sequence>
<gene>
    <name evidence="1" type="ORF">QAD02_014814</name>
</gene>